<dbReference type="EMBL" id="VSRR010002989">
    <property type="protein sequence ID" value="MPC34123.1"/>
    <property type="molecule type" value="Genomic_DNA"/>
</dbReference>
<comment type="caution">
    <text evidence="1">The sequence shown here is derived from an EMBL/GenBank/DDBJ whole genome shotgun (WGS) entry which is preliminary data.</text>
</comment>
<protein>
    <submittedName>
        <fullName evidence="1">Uncharacterized protein</fullName>
    </submittedName>
</protein>
<accession>A0A5B7EM48</accession>
<reference evidence="1 2" key="1">
    <citation type="submission" date="2019-05" db="EMBL/GenBank/DDBJ databases">
        <title>Another draft genome of Portunus trituberculatus and its Hox gene families provides insights of decapod evolution.</title>
        <authorList>
            <person name="Jeong J.-H."/>
            <person name="Song I."/>
            <person name="Kim S."/>
            <person name="Choi T."/>
            <person name="Kim D."/>
            <person name="Ryu S."/>
            <person name="Kim W."/>
        </authorList>
    </citation>
    <scope>NUCLEOTIDE SEQUENCE [LARGE SCALE GENOMIC DNA]</scope>
    <source>
        <tissue evidence="1">Muscle</tissue>
    </source>
</reference>
<dbReference type="AlphaFoldDB" id="A0A5B7EM48"/>
<dbReference type="Proteomes" id="UP000324222">
    <property type="component" value="Unassembled WGS sequence"/>
</dbReference>
<name>A0A5B7EM48_PORTR</name>
<sequence length="64" mass="7306">MELKRKICKGKAKRGYELSGGAEPITTCLCSDQCKWMSNVQRVWVKCLRCQEIDTELPNETINA</sequence>
<proteinExistence type="predicted"/>
<keyword evidence="2" id="KW-1185">Reference proteome</keyword>
<evidence type="ECO:0000313" key="2">
    <source>
        <dbReference type="Proteomes" id="UP000324222"/>
    </source>
</evidence>
<organism evidence="1 2">
    <name type="scientific">Portunus trituberculatus</name>
    <name type="common">Swimming crab</name>
    <name type="synonym">Neptunus trituberculatus</name>
    <dbReference type="NCBI Taxonomy" id="210409"/>
    <lineage>
        <taxon>Eukaryota</taxon>
        <taxon>Metazoa</taxon>
        <taxon>Ecdysozoa</taxon>
        <taxon>Arthropoda</taxon>
        <taxon>Crustacea</taxon>
        <taxon>Multicrustacea</taxon>
        <taxon>Malacostraca</taxon>
        <taxon>Eumalacostraca</taxon>
        <taxon>Eucarida</taxon>
        <taxon>Decapoda</taxon>
        <taxon>Pleocyemata</taxon>
        <taxon>Brachyura</taxon>
        <taxon>Eubrachyura</taxon>
        <taxon>Portunoidea</taxon>
        <taxon>Portunidae</taxon>
        <taxon>Portuninae</taxon>
        <taxon>Portunus</taxon>
    </lineage>
</organism>
<gene>
    <name evidence="1" type="ORF">E2C01_027502</name>
</gene>
<evidence type="ECO:0000313" key="1">
    <source>
        <dbReference type="EMBL" id="MPC34123.1"/>
    </source>
</evidence>